<comment type="caution">
    <text evidence="1">The sequence shown here is derived from an EMBL/GenBank/DDBJ whole genome shotgun (WGS) entry which is preliminary data.</text>
</comment>
<gene>
    <name evidence="1" type="ORF">F0034_06780</name>
</gene>
<protein>
    <submittedName>
        <fullName evidence="1">Helix-turn-helix domain-containing protein</fullName>
    </submittedName>
</protein>
<name>A0A5Y9ZE23_LISMN</name>
<accession>A0A5Y9ZE23</accession>
<proteinExistence type="predicted"/>
<sequence length="55" mass="6407">GKWIKKFNNDDNIESNEILNILQAQELKKQRALLEEELSILTEAINVFENPPIKN</sequence>
<feature type="non-terminal residue" evidence="1">
    <location>
        <position position="1"/>
    </location>
</feature>
<dbReference type="EMBL" id="AAKDDJ010000003">
    <property type="protein sequence ID" value="ECQ8474103.1"/>
    <property type="molecule type" value="Genomic_DNA"/>
</dbReference>
<dbReference type="AlphaFoldDB" id="A0A5Y9ZE23"/>
<evidence type="ECO:0000313" key="1">
    <source>
        <dbReference type="EMBL" id="ECQ8474103.1"/>
    </source>
</evidence>
<reference evidence="1" key="1">
    <citation type="submission" date="2019-09" db="EMBL/GenBank/DDBJ databases">
        <authorList>
            <consortium name="PulseNet: The National Subtyping Network for Foodborne Disease Surveillance"/>
            <person name="Tarr C.L."/>
            <person name="Trees E."/>
            <person name="Katz L.S."/>
            <person name="Carleton-Romer H.A."/>
            <person name="Stroika S."/>
            <person name="Kucerova Z."/>
            <person name="Roache K.F."/>
            <person name="Sabol A.L."/>
            <person name="Besser J."/>
            <person name="Gerner-Smidt P."/>
        </authorList>
    </citation>
    <scope>NUCLEOTIDE SEQUENCE</scope>
    <source>
        <strain evidence="1">PNUSAL005605</strain>
    </source>
</reference>
<organism evidence="1">
    <name type="scientific">Listeria monocytogenes</name>
    <dbReference type="NCBI Taxonomy" id="1639"/>
    <lineage>
        <taxon>Bacteria</taxon>
        <taxon>Bacillati</taxon>
        <taxon>Bacillota</taxon>
        <taxon>Bacilli</taxon>
        <taxon>Bacillales</taxon>
        <taxon>Listeriaceae</taxon>
        <taxon>Listeria</taxon>
    </lineage>
</organism>